<accession>A0ABU7SNG6</accession>
<keyword evidence="3" id="KW-1185">Reference proteome</keyword>
<dbReference type="Pfam" id="PF00201">
    <property type="entry name" value="UDPGT"/>
    <property type="match status" value="1"/>
</dbReference>
<gene>
    <name evidence="1" type="ORF">V1634_26255</name>
    <name evidence="2" type="ORF">V1634_32270</name>
</gene>
<organism evidence="2 3">
    <name type="scientific">Plantactinospora veratri</name>
    <dbReference type="NCBI Taxonomy" id="1436122"/>
    <lineage>
        <taxon>Bacteria</taxon>
        <taxon>Bacillati</taxon>
        <taxon>Actinomycetota</taxon>
        <taxon>Actinomycetes</taxon>
        <taxon>Micromonosporales</taxon>
        <taxon>Micromonosporaceae</taxon>
        <taxon>Plantactinospora</taxon>
    </lineage>
</organism>
<dbReference type="Proteomes" id="UP001339911">
    <property type="component" value="Unassembled WGS sequence"/>
</dbReference>
<dbReference type="PANTHER" id="PTHR48050:SF13">
    <property type="entry name" value="STEROL 3-BETA-GLUCOSYLTRANSFERASE UGT80A2"/>
    <property type="match status" value="1"/>
</dbReference>
<dbReference type="InterPro" id="IPR050426">
    <property type="entry name" value="Glycosyltransferase_28"/>
</dbReference>
<sequence>MSTLGRELLRRGHQVTLFSLPDAGPKPYVAGFEFVPIGEREFPPGSLARFSEEQGRLSGLAAIRFIVRGYVREVEVLLRDLPPLLREHRVEALLVDQVYGAANTVAERLDIPVVTVCNAMALNAEPTVPPFMTAWPYRDSTLARLRNMLGYRVMDRVIGPVVKRINDRRAEWGMTPVRGLNDGLGLAQITQQPDFFDFPRKDLPDCFHYTGPFHDEESSEPVSFPWESLDDRPLIYASMGTLQNRLPRIFEAIATACAGLDAQLVIGLGSHEVEPPTGLPGGPVVVPYAPQLDLLARASLVVTHAGINTALESLTHGVPMVALPVTNDQPGVAARLRHLGVGEFVPVHRASAPRLRDAIEKVRTDPAYRTNARECQRRIAELDGLGRAADIAEEAFRTGRPVLRRTSSSVADGGTL</sequence>
<evidence type="ECO:0000313" key="3">
    <source>
        <dbReference type="Proteomes" id="UP001339911"/>
    </source>
</evidence>
<proteinExistence type="predicted"/>
<dbReference type="SUPFAM" id="SSF53756">
    <property type="entry name" value="UDP-Glycosyltransferase/glycogen phosphorylase"/>
    <property type="match status" value="1"/>
</dbReference>
<dbReference type="CDD" id="cd03784">
    <property type="entry name" value="GT1_Gtf-like"/>
    <property type="match status" value="1"/>
</dbReference>
<dbReference type="InterPro" id="IPR002213">
    <property type="entry name" value="UDP_glucos_trans"/>
</dbReference>
<reference evidence="2 3" key="1">
    <citation type="submission" date="2024-01" db="EMBL/GenBank/DDBJ databases">
        <title>Genome insights into Plantactinospora veratri sp. nov.</title>
        <authorList>
            <person name="Wang L."/>
        </authorList>
    </citation>
    <scope>NUCLEOTIDE SEQUENCE [LARGE SCALE GENOMIC DNA]</scope>
    <source>
        <strain evidence="2 3">NEAU-FHS4</strain>
    </source>
</reference>
<name>A0ABU7SNG6_9ACTN</name>
<evidence type="ECO:0000313" key="1">
    <source>
        <dbReference type="EMBL" id="MEE6310346.1"/>
    </source>
</evidence>
<protein>
    <submittedName>
        <fullName evidence="2">Nucleotide disphospho-sugar-binding domain-containing protein</fullName>
    </submittedName>
</protein>
<dbReference type="Gene3D" id="3.40.50.2000">
    <property type="entry name" value="Glycogen Phosphorylase B"/>
    <property type="match status" value="2"/>
</dbReference>
<dbReference type="RefSeq" id="WP_331210569.1">
    <property type="nucleotide sequence ID" value="NZ_JAZGQL010000025.1"/>
</dbReference>
<dbReference type="PANTHER" id="PTHR48050">
    <property type="entry name" value="STEROL 3-BETA-GLUCOSYLTRANSFERASE"/>
    <property type="match status" value="1"/>
</dbReference>
<dbReference type="EMBL" id="JAZGQL010000025">
    <property type="protein sequence ID" value="MEE6310346.1"/>
    <property type="molecule type" value="Genomic_DNA"/>
</dbReference>
<evidence type="ECO:0000313" key="2">
    <source>
        <dbReference type="EMBL" id="MEE6311509.1"/>
    </source>
</evidence>
<dbReference type="EMBL" id="JAZGQL010000034">
    <property type="protein sequence ID" value="MEE6311509.1"/>
    <property type="molecule type" value="Genomic_DNA"/>
</dbReference>
<comment type="caution">
    <text evidence="2">The sequence shown here is derived from an EMBL/GenBank/DDBJ whole genome shotgun (WGS) entry which is preliminary data.</text>
</comment>